<feature type="active site" description="Nucleophile" evidence="5">
    <location>
        <position position="335"/>
    </location>
</feature>
<dbReference type="Proteomes" id="UP001150907">
    <property type="component" value="Unassembled WGS sequence"/>
</dbReference>
<sequence length="468" mass="50593">MAAGSRPVEIPAPGASPLPLPPSFCAFLQENHIDAAVYSNSCQLPRYVRILRYRRQSQTEIDALVRKIHADAGCRVSEVVGVPGFIEIANQSVRLSQLGAYINGDIAGMDVSSGIAAQALSVEPGHHVLDLCCAPGAKLLLLAELLSTTPASESTGSALVGTVTGVDIAQHRAATCRSLIKKHAGNNKGFMRIFVDDGTVFDSRAPQQGWQDPQLVREAMASASSLDGSSDRSARKSRRHRSAQPGQPWFAPKLLSTAYACSGTQLYDRVLVDAECTHDGSLVHLQKYARWGWDHLDTQVVGDDRSISVPILQSQLLENGWRLLKPGGVLVYSTCSLSRYQNEFVLGGFLARHAENEAIVEPIPAFSDSGVQSEDMSTSNIRRCGGILASPIWMPNCDDEWNRSGLDQHRAVFARMSHAARLDPMVSNTSGMFIARIKKLRQGAQPARPEAVPLALPQSIAHCGQASK</sequence>
<dbReference type="PRINTS" id="PR02010">
    <property type="entry name" value="RCMT9"/>
</dbReference>
<feature type="region of interest" description="Disordered" evidence="6">
    <location>
        <begin position="221"/>
        <end position="248"/>
    </location>
</feature>
<feature type="domain" description="SAM-dependent MTase RsmB/NOP-type" evidence="7">
    <location>
        <begin position="36"/>
        <end position="440"/>
    </location>
</feature>
<feature type="binding site" evidence="5">
    <location>
        <position position="167"/>
    </location>
    <ligand>
        <name>S-adenosyl-L-methionine</name>
        <dbReference type="ChEBI" id="CHEBI:59789"/>
    </ligand>
</feature>
<evidence type="ECO:0000313" key="9">
    <source>
        <dbReference type="Proteomes" id="UP001150907"/>
    </source>
</evidence>
<dbReference type="SUPFAM" id="SSF53335">
    <property type="entry name" value="S-adenosyl-L-methionine-dependent methyltransferases"/>
    <property type="match status" value="1"/>
</dbReference>
<dbReference type="InterPro" id="IPR049560">
    <property type="entry name" value="MeTrfase_RsmB-F_NOP2_cat"/>
</dbReference>
<dbReference type="InterPro" id="IPR029063">
    <property type="entry name" value="SAM-dependent_MTases_sf"/>
</dbReference>
<evidence type="ECO:0000256" key="5">
    <source>
        <dbReference type="PROSITE-ProRule" id="PRU01023"/>
    </source>
</evidence>
<dbReference type="Pfam" id="PF01189">
    <property type="entry name" value="Methyltr_RsmB-F"/>
    <property type="match status" value="1"/>
</dbReference>
<comment type="similarity">
    <text evidence="5">Belongs to the class I-like SAM-binding methyltransferase superfamily. RsmB/NOP family.</text>
</comment>
<dbReference type="GO" id="GO:0003723">
    <property type="term" value="F:RNA binding"/>
    <property type="evidence" value="ECO:0007669"/>
    <property type="project" value="UniProtKB-UniRule"/>
</dbReference>
<keyword evidence="2 5" id="KW-0808">Transferase</keyword>
<dbReference type="GO" id="GO:0001510">
    <property type="term" value="P:RNA methylation"/>
    <property type="evidence" value="ECO:0007669"/>
    <property type="project" value="InterPro"/>
</dbReference>
<dbReference type="PRINTS" id="PR02008">
    <property type="entry name" value="RCMTFAMILY"/>
</dbReference>
<feature type="binding site" evidence="5">
    <location>
        <position position="273"/>
    </location>
    <ligand>
        <name>S-adenosyl-L-methionine</name>
        <dbReference type="ChEBI" id="CHEBI:59789"/>
    </ligand>
</feature>
<dbReference type="PANTHER" id="PTHR22807">
    <property type="entry name" value="NOP2 YEAST -RELATED NOL1/NOP2/FMU SUN DOMAIN-CONTAINING"/>
    <property type="match status" value="1"/>
</dbReference>
<dbReference type="InterPro" id="IPR001678">
    <property type="entry name" value="MeTrfase_RsmB-F_NOP2_dom"/>
</dbReference>
<feature type="binding site" evidence="5">
    <location>
        <position position="197"/>
    </location>
    <ligand>
        <name>S-adenosyl-L-methionine</name>
        <dbReference type="ChEBI" id="CHEBI:59789"/>
    </ligand>
</feature>
<reference evidence="8" key="1">
    <citation type="submission" date="2022-07" db="EMBL/GenBank/DDBJ databases">
        <title>Phylogenomic reconstructions and comparative analyses of Kickxellomycotina fungi.</title>
        <authorList>
            <person name="Reynolds N.K."/>
            <person name="Stajich J.E."/>
            <person name="Barry K."/>
            <person name="Grigoriev I.V."/>
            <person name="Crous P."/>
            <person name="Smith M.E."/>
        </authorList>
    </citation>
    <scope>NUCLEOTIDE SEQUENCE</scope>
    <source>
        <strain evidence="8">IMI 214461</strain>
    </source>
</reference>
<dbReference type="PANTHER" id="PTHR22807:SF16">
    <property type="entry name" value="SAM-DEPENDENT MTASE RSMB_NOP-TYPE DOMAIN-CONTAINING PROTEIN"/>
    <property type="match status" value="1"/>
</dbReference>
<dbReference type="EMBL" id="JANBQF010000013">
    <property type="protein sequence ID" value="KAJ2008006.1"/>
    <property type="molecule type" value="Genomic_DNA"/>
</dbReference>
<dbReference type="Gene3D" id="3.40.50.150">
    <property type="entry name" value="Vaccinia Virus protein VP39"/>
    <property type="match status" value="1"/>
</dbReference>
<name>A0A9W8BGT5_9FUNG</name>
<proteinExistence type="inferred from homology"/>
<dbReference type="GO" id="GO:0008173">
    <property type="term" value="F:RNA methyltransferase activity"/>
    <property type="evidence" value="ECO:0007669"/>
    <property type="project" value="InterPro"/>
</dbReference>
<accession>A0A9W8BGT5</accession>
<dbReference type="OrthoDB" id="6093671at2759"/>
<evidence type="ECO:0000313" key="8">
    <source>
        <dbReference type="EMBL" id="KAJ2008006.1"/>
    </source>
</evidence>
<dbReference type="PROSITE" id="PS51686">
    <property type="entry name" value="SAM_MT_RSMB_NOP"/>
    <property type="match status" value="1"/>
</dbReference>
<evidence type="ECO:0000256" key="2">
    <source>
        <dbReference type="ARBA" id="ARBA00022679"/>
    </source>
</evidence>
<dbReference type="InterPro" id="IPR023267">
    <property type="entry name" value="RCMT"/>
</dbReference>
<evidence type="ECO:0000256" key="6">
    <source>
        <dbReference type="SAM" id="MobiDB-lite"/>
    </source>
</evidence>
<evidence type="ECO:0000256" key="3">
    <source>
        <dbReference type="ARBA" id="ARBA00022691"/>
    </source>
</evidence>
<keyword evidence="9" id="KW-1185">Reference proteome</keyword>
<comment type="caution">
    <text evidence="5">Lacks conserved residue(s) required for the propagation of feature annotation.</text>
</comment>
<evidence type="ECO:0000259" key="7">
    <source>
        <dbReference type="PROSITE" id="PS51686"/>
    </source>
</evidence>
<comment type="caution">
    <text evidence="8">The sequence shown here is derived from an EMBL/GenBank/DDBJ whole genome shotgun (WGS) entry which is preliminary data.</text>
</comment>
<dbReference type="AlphaFoldDB" id="A0A9W8BGT5"/>
<evidence type="ECO:0000256" key="4">
    <source>
        <dbReference type="ARBA" id="ARBA00022884"/>
    </source>
</evidence>
<dbReference type="InterPro" id="IPR023269">
    <property type="entry name" value="RCMT_subfamily_9"/>
</dbReference>
<gene>
    <name evidence="8" type="ORF">H4R26_000442</name>
</gene>
<keyword evidence="1 5" id="KW-0489">Methyltransferase</keyword>
<protein>
    <recommendedName>
        <fullName evidence="7">SAM-dependent MTase RsmB/NOP-type domain-containing protein</fullName>
    </recommendedName>
</protein>
<keyword evidence="4 5" id="KW-0694">RNA-binding</keyword>
<organism evidence="8 9">
    <name type="scientific">Coemansia thaxteri</name>
    <dbReference type="NCBI Taxonomy" id="2663907"/>
    <lineage>
        <taxon>Eukaryota</taxon>
        <taxon>Fungi</taxon>
        <taxon>Fungi incertae sedis</taxon>
        <taxon>Zoopagomycota</taxon>
        <taxon>Kickxellomycotina</taxon>
        <taxon>Kickxellomycetes</taxon>
        <taxon>Kickxellales</taxon>
        <taxon>Kickxellaceae</taxon>
        <taxon>Coemansia</taxon>
    </lineage>
</organism>
<evidence type="ECO:0000256" key="1">
    <source>
        <dbReference type="ARBA" id="ARBA00022603"/>
    </source>
</evidence>
<keyword evidence="3 5" id="KW-0949">S-adenosyl-L-methionine</keyword>